<dbReference type="GO" id="GO:0000981">
    <property type="term" value="F:DNA-binding transcription factor activity, RNA polymerase II-specific"/>
    <property type="evidence" value="ECO:0007669"/>
    <property type="project" value="TreeGrafter"/>
</dbReference>
<feature type="compositionally biased region" description="Polar residues" evidence="5">
    <location>
        <begin position="197"/>
        <end position="214"/>
    </location>
</feature>
<dbReference type="PANTHER" id="PTHR23235:SF60">
    <property type="entry name" value="STRIPE, ISOFORM D"/>
    <property type="match status" value="1"/>
</dbReference>
<keyword evidence="8" id="KW-1185">Reference proteome</keyword>
<dbReference type="Gene3D" id="3.30.160.60">
    <property type="entry name" value="Classic Zinc Finger"/>
    <property type="match status" value="3"/>
</dbReference>
<evidence type="ECO:0000313" key="8">
    <source>
        <dbReference type="Proteomes" id="UP000728185"/>
    </source>
</evidence>
<organism evidence="7 8">
    <name type="scientific">Fasciolopsis buskii</name>
    <dbReference type="NCBI Taxonomy" id="27845"/>
    <lineage>
        <taxon>Eukaryota</taxon>
        <taxon>Metazoa</taxon>
        <taxon>Spiralia</taxon>
        <taxon>Lophotrochozoa</taxon>
        <taxon>Platyhelminthes</taxon>
        <taxon>Trematoda</taxon>
        <taxon>Digenea</taxon>
        <taxon>Plagiorchiida</taxon>
        <taxon>Echinostomata</taxon>
        <taxon>Echinostomatoidea</taxon>
        <taxon>Fasciolidae</taxon>
        <taxon>Fasciolopsis</taxon>
    </lineage>
</organism>
<dbReference type="GO" id="GO:0008270">
    <property type="term" value="F:zinc ion binding"/>
    <property type="evidence" value="ECO:0007669"/>
    <property type="project" value="UniProtKB-KW"/>
</dbReference>
<evidence type="ECO:0000313" key="7">
    <source>
        <dbReference type="EMBL" id="KAA0190226.1"/>
    </source>
</evidence>
<evidence type="ECO:0000256" key="3">
    <source>
        <dbReference type="ARBA" id="ARBA00022833"/>
    </source>
</evidence>
<feature type="compositionally biased region" description="Low complexity" evidence="5">
    <location>
        <begin position="974"/>
        <end position="992"/>
    </location>
</feature>
<evidence type="ECO:0000256" key="1">
    <source>
        <dbReference type="ARBA" id="ARBA00022723"/>
    </source>
</evidence>
<keyword evidence="1" id="KW-0479">Metal-binding</keyword>
<feature type="non-terminal residue" evidence="7">
    <location>
        <position position="1"/>
    </location>
</feature>
<dbReference type="OrthoDB" id="3437960at2759"/>
<evidence type="ECO:0000256" key="4">
    <source>
        <dbReference type="PROSITE-ProRule" id="PRU00042"/>
    </source>
</evidence>
<feature type="region of interest" description="Disordered" evidence="5">
    <location>
        <begin position="249"/>
        <end position="281"/>
    </location>
</feature>
<feature type="region of interest" description="Disordered" evidence="5">
    <location>
        <begin position="628"/>
        <end position="711"/>
    </location>
</feature>
<dbReference type="Proteomes" id="UP000728185">
    <property type="component" value="Unassembled WGS sequence"/>
</dbReference>
<feature type="domain" description="C2H2-type" evidence="6">
    <location>
        <begin position="559"/>
        <end position="586"/>
    </location>
</feature>
<dbReference type="Pfam" id="PF00096">
    <property type="entry name" value="zf-C2H2"/>
    <property type="match status" value="3"/>
</dbReference>
<feature type="compositionally biased region" description="Low complexity" evidence="5">
    <location>
        <begin position="272"/>
        <end position="281"/>
    </location>
</feature>
<feature type="compositionally biased region" description="Polar residues" evidence="5">
    <location>
        <begin position="1"/>
        <end position="11"/>
    </location>
</feature>
<feature type="region of interest" description="Disordered" evidence="5">
    <location>
        <begin position="485"/>
        <end position="560"/>
    </location>
</feature>
<evidence type="ECO:0000259" key="6">
    <source>
        <dbReference type="PROSITE" id="PS50157"/>
    </source>
</evidence>
<comment type="caution">
    <text evidence="7">The sequence shown here is derived from an EMBL/GenBank/DDBJ whole genome shotgun (WGS) entry which is preliminary data.</text>
</comment>
<dbReference type="InterPro" id="IPR013087">
    <property type="entry name" value="Znf_C2H2_type"/>
</dbReference>
<feature type="region of interest" description="Disordered" evidence="5">
    <location>
        <begin position="173"/>
        <end position="214"/>
    </location>
</feature>
<sequence>ESTKPTGTSEALITPTIPVVSLSSSSSSESTEKFTDDTSDKFKNTLKFIIPLSTNNTLVSTSIAGTSATATDNNTTEALDSVRNPYSAVASDHLSPDSTTPKETISVRSIKVEPIAECLSMKTAFSGIVSDSESVIAKSAVENVVDSNLASVVSSVSPPPPPSLTLNRLLTISPTSSSEESRSRTVSKLSPGHPTSCVVSSSPHAATTASDSCNDNDGNSAGSNLIGDAVITTTAVHNDRVEPADLLATTSTNSITNGSSIAERSVENAPHSSSSSLTFASRSQPPLIPAPLMLSGSLALTQLLPYENGSGLLTPTTQGTAMLPLLASPGPNGLYTPGLLTGLCTTPTNAAGTFSLLSPASSALLSNGFEAASSALGTTFLSSSGYPASSSGTLLSAESVSADNHGEICFPDLNVGPGDATTTSAAAATTTASYVMIKPAPTSPSIASPTSDATHLGLGAIGSYAPDTTVHEDTTDLNDQATKRGEAFHRPSGGSNPNNPPGSGTNTVKRRKLSSRARSKSSTVVGSGNTMYKSEFESQPVGVSSSVSEKPSGGTGKPHKCETCNKCFSRSDELTRHARIHTGAKPFKCVRCSREFSRSDHLTTHMRTHTGERPFVCEICGRSFARSDERKRHSKIHQKAMINKDSGAGVRSAPDNVHAERGAVSSSTGSKSSTPVQKRSAPARIVPDSRFSSSGPDNLTTNVVSGGTNTNNNTTLTTDQAMIPNSVLVAGTQSSLEVDSRLLAASGTLDCESLNTGIPGLAEQRVILTACETQPGQVTLHAFQNPAFNTPTAAAAAAAAVWQPHSQLILAALPSMSLTSVPILSHLSPDVQNNLNLAAASAFAAAPSQSQIFTVSPSMVSDGDLALSSNEVVSTTLPQHSQHQQTQIQSVAQQPVSLSNFTILSALPAGGGITTGRPTDTSTVFATPISTTTSAHMVVGNGVTTGSATSPSASLLSPATCYTIQASLVPAQPPASHTASSSSYTVSSQPAQPVPSQAPLSPYFTAFACAPDPMTGSNRSTATGAFFPPVFAATSNRETFPSPLGVHSALMTNNSTAPPGAGAIVGSNTTTGSGLSPGAGSITNSVHAPAPSSWITNGSTCIFISPNP</sequence>
<feature type="compositionally biased region" description="Low complexity" evidence="5">
    <location>
        <begin position="249"/>
        <end position="261"/>
    </location>
</feature>
<dbReference type="PROSITE" id="PS00028">
    <property type="entry name" value="ZINC_FINGER_C2H2_1"/>
    <property type="match status" value="3"/>
</dbReference>
<feature type="region of interest" description="Disordered" evidence="5">
    <location>
        <begin position="1"/>
        <end position="37"/>
    </location>
</feature>
<keyword evidence="3" id="KW-0862">Zinc</keyword>
<protein>
    <recommendedName>
        <fullName evidence="6">C2H2-type domain-containing protein</fullName>
    </recommendedName>
</protein>
<dbReference type="FunFam" id="3.30.160.60:FF:000515">
    <property type="entry name" value="early growth response protein 4"/>
    <property type="match status" value="1"/>
</dbReference>
<gene>
    <name evidence="7" type="ORF">FBUS_05856</name>
</gene>
<feature type="compositionally biased region" description="Polar residues" evidence="5">
    <location>
        <begin position="523"/>
        <end position="532"/>
    </location>
</feature>
<name>A0A8E0VII1_9TREM</name>
<feature type="domain" description="C2H2-type" evidence="6">
    <location>
        <begin position="587"/>
        <end position="614"/>
    </location>
</feature>
<dbReference type="EMBL" id="LUCM01007273">
    <property type="protein sequence ID" value="KAA0190226.1"/>
    <property type="molecule type" value="Genomic_DNA"/>
</dbReference>
<dbReference type="AlphaFoldDB" id="A0A8E0VII1"/>
<feature type="region of interest" description="Disordered" evidence="5">
    <location>
        <begin position="972"/>
        <end position="992"/>
    </location>
</feature>
<dbReference type="InterPro" id="IPR036236">
    <property type="entry name" value="Znf_C2H2_sf"/>
</dbReference>
<dbReference type="GO" id="GO:0000978">
    <property type="term" value="F:RNA polymerase II cis-regulatory region sequence-specific DNA binding"/>
    <property type="evidence" value="ECO:0007669"/>
    <property type="project" value="TreeGrafter"/>
</dbReference>
<proteinExistence type="predicted"/>
<dbReference type="SUPFAM" id="SSF57667">
    <property type="entry name" value="beta-beta-alpha zinc fingers"/>
    <property type="match status" value="2"/>
</dbReference>
<dbReference type="PANTHER" id="PTHR23235">
    <property type="entry name" value="KRUEPPEL-LIKE TRANSCRIPTION FACTOR"/>
    <property type="match status" value="1"/>
</dbReference>
<accession>A0A8E0VII1</accession>
<keyword evidence="2 4" id="KW-0863">Zinc-finger</keyword>
<evidence type="ECO:0000256" key="5">
    <source>
        <dbReference type="SAM" id="MobiDB-lite"/>
    </source>
</evidence>
<feature type="compositionally biased region" description="Low complexity" evidence="5">
    <location>
        <begin position="665"/>
        <end position="674"/>
    </location>
</feature>
<evidence type="ECO:0000256" key="2">
    <source>
        <dbReference type="ARBA" id="ARBA00022771"/>
    </source>
</evidence>
<feature type="compositionally biased region" description="Low complexity" evidence="5">
    <location>
        <begin position="491"/>
        <end position="507"/>
    </location>
</feature>
<feature type="compositionally biased region" description="Low complexity" evidence="5">
    <location>
        <begin position="698"/>
        <end position="711"/>
    </location>
</feature>
<feature type="compositionally biased region" description="Basic residues" evidence="5">
    <location>
        <begin position="508"/>
        <end position="519"/>
    </location>
</feature>
<dbReference type="PROSITE" id="PS50157">
    <property type="entry name" value="ZINC_FINGER_C2H2_2"/>
    <property type="match status" value="3"/>
</dbReference>
<feature type="domain" description="C2H2-type" evidence="6">
    <location>
        <begin position="615"/>
        <end position="637"/>
    </location>
</feature>
<dbReference type="SMART" id="SM00355">
    <property type="entry name" value="ZnF_C2H2"/>
    <property type="match status" value="3"/>
</dbReference>
<reference evidence="7" key="1">
    <citation type="submission" date="2019-05" db="EMBL/GenBank/DDBJ databases">
        <title>Annotation for the trematode Fasciolopsis buski.</title>
        <authorList>
            <person name="Choi Y.-J."/>
        </authorList>
    </citation>
    <scope>NUCLEOTIDE SEQUENCE</scope>
    <source>
        <strain evidence="7">HT</strain>
        <tissue evidence="7">Whole worm</tissue>
    </source>
</reference>